<evidence type="ECO:0000313" key="6">
    <source>
        <dbReference type="Proteomes" id="UP000654370"/>
    </source>
</evidence>
<keyword evidence="6" id="KW-1185">Reference proteome</keyword>
<proteinExistence type="predicted"/>
<feature type="compositionally biased region" description="Polar residues" evidence="4">
    <location>
        <begin position="27"/>
        <end position="39"/>
    </location>
</feature>
<evidence type="ECO:0008006" key="7">
    <source>
        <dbReference type="Google" id="ProtNLM"/>
    </source>
</evidence>
<evidence type="ECO:0000256" key="3">
    <source>
        <dbReference type="PROSITE-ProRule" id="PRU00023"/>
    </source>
</evidence>
<evidence type="ECO:0000256" key="2">
    <source>
        <dbReference type="ARBA" id="ARBA00023043"/>
    </source>
</evidence>
<dbReference type="PROSITE" id="PS50297">
    <property type="entry name" value="ANK_REP_REGION"/>
    <property type="match status" value="2"/>
</dbReference>
<dbReference type="InterPro" id="IPR036770">
    <property type="entry name" value="Ankyrin_rpt-contain_sf"/>
</dbReference>
<dbReference type="InterPro" id="IPR002110">
    <property type="entry name" value="Ankyrin_rpt"/>
</dbReference>
<dbReference type="AlphaFoldDB" id="A0A8H7Q0P9"/>
<dbReference type="PANTHER" id="PTHR24193:SF121">
    <property type="entry name" value="ADA2A-CONTAINING COMPLEX COMPONENT 3, ISOFORM D"/>
    <property type="match status" value="1"/>
</dbReference>
<accession>A0A8H7Q0P9</accession>
<dbReference type="InterPro" id="IPR050663">
    <property type="entry name" value="Ankyrin-SOCS_Box"/>
</dbReference>
<feature type="repeat" description="ANK" evidence="3">
    <location>
        <begin position="214"/>
        <end position="246"/>
    </location>
</feature>
<dbReference type="Proteomes" id="UP000654370">
    <property type="component" value="Unassembled WGS sequence"/>
</dbReference>
<feature type="repeat" description="ANK" evidence="3">
    <location>
        <begin position="178"/>
        <end position="200"/>
    </location>
</feature>
<organism evidence="5 6">
    <name type="scientific">Mortierella isabellina</name>
    <name type="common">Filamentous fungus</name>
    <name type="synonym">Umbelopsis isabellina</name>
    <dbReference type="NCBI Taxonomy" id="91625"/>
    <lineage>
        <taxon>Eukaryota</taxon>
        <taxon>Fungi</taxon>
        <taxon>Fungi incertae sedis</taxon>
        <taxon>Mucoromycota</taxon>
        <taxon>Mucoromycotina</taxon>
        <taxon>Umbelopsidomycetes</taxon>
        <taxon>Umbelopsidales</taxon>
        <taxon>Umbelopsidaceae</taxon>
        <taxon>Umbelopsis</taxon>
    </lineage>
</organism>
<evidence type="ECO:0000256" key="4">
    <source>
        <dbReference type="SAM" id="MobiDB-lite"/>
    </source>
</evidence>
<keyword evidence="2 3" id="KW-0040">ANK repeat</keyword>
<gene>
    <name evidence="5" type="ORF">INT43_006793</name>
</gene>
<dbReference type="GO" id="GO:0045944">
    <property type="term" value="P:positive regulation of transcription by RNA polymerase II"/>
    <property type="evidence" value="ECO:0007669"/>
    <property type="project" value="TreeGrafter"/>
</dbReference>
<dbReference type="GO" id="GO:0005634">
    <property type="term" value="C:nucleus"/>
    <property type="evidence" value="ECO:0007669"/>
    <property type="project" value="TreeGrafter"/>
</dbReference>
<dbReference type="PRINTS" id="PR01415">
    <property type="entry name" value="ANKYRIN"/>
</dbReference>
<feature type="region of interest" description="Disordered" evidence="4">
    <location>
        <begin position="1"/>
        <end position="39"/>
    </location>
</feature>
<dbReference type="SUPFAM" id="SSF48403">
    <property type="entry name" value="Ankyrin repeat"/>
    <property type="match status" value="1"/>
</dbReference>
<keyword evidence="1" id="KW-0677">Repeat</keyword>
<reference evidence="5" key="1">
    <citation type="submission" date="2020-12" db="EMBL/GenBank/DDBJ databases">
        <title>Metabolic potential, ecology and presence of endohyphal bacteria is reflected in genomic diversity of Mucoromycotina.</title>
        <authorList>
            <person name="Muszewska A."/>
            <person name="Okrasinska A."/>
            <person name="Steczkiewicz K."/>
            <person name="Drgas O."/>
            <person name="Orlowska M."/>
            <person name="Perlinska-Lenart U."/>
            <person name="Aleksandrzak-Piekarczyk T."/>
            <person name="Szatraj K."/>
            <person name="Zielenkiewicz U."/>
            <person name="Pilsyk S."/>
            <person name="Malc E."/>
            <person name="Mieczkowski P."/>
            <person name="Kruszewska J.S."/>
            <person name="Biernat P."/>
            <person name="Pawlowska J."/>
        </authorList>
    </citation>
    <scope>NUCLEOTIDE SEQUENCE</scope>
    <source>
        <strain evidence="5">WA0000067209</strain>
    </source>
</reference>
<name>A0A8H7Q0P9_MORIS</name>
<dbReference type="Gene3D" id="1.25.40.20">
    <property type="entry name" value="Ankyrin repeat-containing domain"/>
    <property type="match status" value="2"/>
</dbReference>
<dbReference type="PANTHER" id="PTHR24193">
    <property type="entry name" value="ANKYRIN REPEAT PROTEIN"/>
    <property type="match status" value="1"/>
</dbReference>
<dbReference type="GO" id="GO:0000976">
    <property type="term" value="F:transcription cis-regulatory region binding"/>
    <property type="evidence" value="ECO:0007669"/>
    <property type="project" value="TreeGrafter"/>
</dbReference>
<dbReference type="PROSITE" id="PS50088">
    <property type="entry name" value="ANK_REPEAT"/>
    <property type="match status" value="3"/>
</dbReference>
<feature type="repeat" description="ANK" evidence="3">
    <location>
        <begin position="145"/>
        <end position="177"/>
    </location>
</feature>
<sequence>MNTRNMNTLPTPPVSPETFSAGVKRPLNSSYDTSPSKRSTTSLNQLWRSIYQRRMDVTALKKRLQTCQPLDINDAGGFGVFYHACRTSSVEAIQFLLNLSQIDINTQYGPIKATALHAAVCVGSESTIDLLLRQPNIQLDVTSSNGHTPLHIAALAKSSLAAEKLLAAGAEINLLDRCGHTALHLAISQGSLAIVKTILSAARSRNTSIYTTSQSCTPLMHSIALGHYHIMRELVDAGQDVNQLDRLDRSPLDIAIAFQRHDCINYLLDHGADPSFSFEQDSKTKISEFIPSKDESNAVRKLMSLEFWTS</sequence>
<protein>
    <recommendedName>
        <fullName evidence="7">Ankyrin repeat protein</fullName>
    </recommendedName>
</protein>
<comment type="caution">
    <text evidence="5">The sequence shown here is derived from an EMBL/GenBank/DDBJ whole genome shotgun (WGS) entry which is preliminary data.</text>
</comment>
<dbReference type="SMART" id="SM00248">
    <property type="entry name" value="ANK"/>
    <property type="match status" value="6"/>
</dbReference>
<evidence type="ECO:0000256" key="1">
    <source>
        <dbReference type="ARBA" id="ARBA00022737"/>
    </source>
</evidence>
<dbReference type="OrthoDB" id="341259at2759"/>
<evidence type="ECO:0000313" key="5">
    <source>
        <dbReference type="EMBL" id="KAG2183782.1"/>
    </source>
</evidence>
<dbReference type="Pfam" id="PF12796">
    <property type="entry name" value="Ank_2"/>
    <property type="match status" value="2"/>
</dbReference>
<dbReference type="EMBL" id="JAEPQZ010000003">
    <property type="protein sequence ID" value="KAG2183782.1"/>
    <property type="molecule type" value="Genomic_DNA"/>
</dbReference>